<keyword evidence="9" id="KW-1185">Reference proteome</keyword>
<evidence type="ECO:0000256" key="5">
    <source>
        <dbReference type="ARBA" id="ARBA00022801"/>
    </source>
</evidence>
<dbReference type="Proteomes" id="UP000598146">
    <property type="component" value="Unassembled WGS sequence"/>
</dbReference>
<dbReference type="PANTHER" id="PTHR38050">
    <property type="match status" value="1"/>
</dbReference>
<dbReference type="SUPFAM" id="SSF53474">
    <property type="entry name" value="alpha/beta-Hydrolases"/>
    <property type="match status" value="1"/>
</dbReference>
<evidence type="ECO:0000256" key="6">
    <source>
        <dbReference type="ARBA" id="ARBA00023277"/>
    </source>
</evidence>
<evidence type="ECO:0000256" key="7">
    <source>
        <dbReference type="ARBA" id="ARBA00023326"/>
    </source>
</evidence>
<dbReference type="InterPro" id="IPR029058">
    <property type="entry name" value="AB_hydrolase_fold"/>
</dbReference>
<organism evidence="8 9">
    <name type="scientific">Actinoplanes aureus</name>
    <dbReference type="NCBI Taxonomy" id="2792083"/>
    <lineage>
        <taxon>Bacteria</taxon>
        <taxon>Bacillati</taxon>
        <taxon>Actinomycetota</taxon>
        <taxon>Actinomycetes</taxon>
        <taxon>Micromonosporales</taxon>
        <taxon>Micromonosporaceae</taxon>
        <taxon>Actinoplanes</taxon>
    </lineage>
</organism>
<comment type="subcellular location">
    <subcellularLocation>
        <location evidence="1">Secreted</location>
    </subcellularLocation>
</comment>
<dbReference type="InterPro" id="IPR043595">
    <property type="entry name" value="FaeB/C/D"/>
</dbReference>
<keyword evidence="2" id="KW-0964">Secreted</keyword>
<evidence type="ECO:0000256" key="1">
    <source>
        <dbReference type="ARBA" id="ARBA00004613"/>
    </source>
</evidence>
<protein>
    <submittedName>
        <fullName evidence="8">Polyhydroxybutyrate depolymerase</fullName>
    </submittedName>
</protein>
<evidence type="ECO:0000313" key="8">
    <source>
        <dbReference type="EMBL" id="MBG0566735.1"/>
    </source>
</evidence>
<dbReference type="GO" id="GO:0045493">
    <property type="term" value="P:xylan catabolic process"/>
    <property type="evidence" value="ECO:0007669"/>
    <property type="project" value="UniProtKB-KW"/>
</dbReference>
<dbReference type="InterPro" id="IPR010126">
    <property type="entry name" value="Esterase_phb"/>
</dbReference>
<dbReference type="GO" id="GO:0030600">
    <property type="term" value="F:feruloyl esterase activity"/>
    <property type="evidence" value="ECO:0007669"/>
    <property type="project" value="InterPro"/>
</dbReference>
<dbReference type="AlphaFoldDB" id="A0A931CB71"/>
<evidence type="ECO:0000256" key="3">
    <source>
        <dbReference type="ARBA" id="ARBA00022651"/>
    </source>
</evidence>
<dbReference type="Gene3D" id="3.40.50.1820">
    <property type="entry name" value="alpha/beta hydrolase"/>
    <property type="match status" value="1"/>
</dbReference>
<dbReference type="EMBL" id="JADQTO010000022">
    <property type="protein sequence ID" value="MBG0566735.1"/>
    <property type="molecule type" value="Genomic_DNA"/>
</dbReference>
<keyword evidence="7" id="KW-0624">Polysaccharide degradation</keyword>
<keyword evidence="3" id="KW-0858">Xylan degradation</keyword>
<dbReference type="Pfam" id="PF10503">
    <property type="entry name" value="Esterase_PHB"/>
    <property type="match status" value="1"/>
</dbReference>
<keyword evidence="4" id="KW-0732">Signal</keyword>
<keyword evidence="6" id="KW-0119">Carbohydrate metabolism</keyword>
<evidence type="ECO:0000313" key="9">
    <source>
        <dbReference type="Proteomes" id="UP000598146"/>
    </source>
</evidence>
<comment type="caution">
    <text evidence="8">The sequence shown here is derived from an EMBL/GenBank/DDBJ whole genome shotgun (WGS) entry which is preliminary data.</text>
</comment>
<reference evidence="8" key="1">
    <citation type="submission" date="2020-11" db="EMBL/GenBank/DDBJ databases">
        <title>Isolation and identification of active actinomycetes.</title>
        <authorList>
            <person name="Sun X."/>
        </authorList>
    </citation>
    <scope>NUCLEOTIDE SEQUENCE</scope>
    <source>
        <strain evidence="8">NEAU-A11</strain>
    </source>
</reference>
<dbReference type="PANTHER" id="PTHR38050:SF2">
    <property type="entry name" value="FERULOYL ESTERASE C-RELATED"/>
    <property type="match status" value="1"/>
</dbReference>
<gene>
    <name evidence="8" type="ORF">I4J89_35345</name>
</gene>
<sequence>MGVVCALLLAGCGEETPAATPPASEAPAQRPAAGDHKLTLQVAGKERTFLVHAPPGYTGDKPVPLVVGLHFYPGSGERLRDMIEMDAKADEHGFLVAYPDGVAGGFNALICCGAEDDVAFLKALTDRLIADWGVDADRVYATGISNGADMSFRAAVEATGVFAAIGAVSGGLGGPRLADPGFMPKKPVSVVTIIGGLDQYYEAFQAGLKTWRERLKCAPVKNPASGMKGVERSSARCADGSDLEVYVVADMGHSWPGAKNGQMALPDAPIVATDVLWDFFAAHPRIS</sequence>
<proteinExistence type="predicted"/>
<dbReference type="GO" id="GO:0005576">
    <property type="term" value="C:extracellular region"/>
    <property type="evidence" value="ECO:0007669"/>
    <property type="project" value="UniProtKB-SubCell"/>
</dbReference>
<name>A0A931CB71_9ACTN</name>
<accession>A0A931CB71</accession>
<evidence type="ECO:0000256" key="4">
    <source>
        <dbReference type="ARBA" id="ARBA00022729"/>
    </source>
</evidence>
<evidence type="ECO:0000256" key="2">
    <source>
        <dbReference type="ARBA" id="ARBA00022525"/>
    </source>
</evidence>
<keyword evidence="5" id="KW-0378">Hydrolase</keyword>